<dbReference type="Proteomes" id="UP000708208">
    <property type="component" value="Unassembled WGS sequence"/>
</dbReference>
<sequence>ADVCSANCSSRTIRDTRGNADALHASEDAGPLPIYS</sequence>
<protein>
    <submittedName>
        <fullName evidence="2">Uncharacterized protein</fullName>
    </submittedName>
</protein>
<evidence type="ECO:0000313" key="2">
    <source>
        <dbReference type="EMBL" id="CAG7728269.1"/>
    </source>
</evidence>
<proteinExistence type="predicted"/>
<reference evidence="2" key="1">
    <citation type="submission" date="2021-06" db="EMBL/GenBank/DDBJ databases">
        <authorList>
            <person name="Hodson N. C."/>
            <person name="Mongue J. A."/>
            <person name="Jaron S. K."/>
        </authorList>
    </citation>
    <scope>NUCLEOTIDE SEQUENCE</scope>
</reference>
<evidence type="ECO:0000313" key="3">
    <source>
        <dbReference type="Proteomes" id="UP000708208"/>
    </source>
</evidence>
<keyword evidence="3" id="KW-1185">Reference proteome</keyword>
<name>A0A8J2P278_9HEXA</name>
<dbReference type="EMBL" id="CAJVCH010161027">
    <property type="protein sequence ID" value="CAG7728269.1"/>
    <property type="molecule type" value="Genomic_DNA"/>
</dbReference>
<comment type="caution">
    <text evidence="2">The sequence shown here is derived from an EMBL/GenBank/DDBJ whole genome shotgun (WGS) entry which is preliminary data.</text>
</comment>
<accession>A0A8J2P278</accession>
<feature type="non-terminal residue" evidence="2">
    <location>
        <position position="1"/>
    </location>
</feature>
<organism evidence="2 3">
    <name type="scientific">Allacma fusca</name>
    <dbReference type="NCBI Taxonomy" id="39272"/>
    <lineage>
        <taxon>Eukaryota</taxon>
        <taxon>Metazoa</taxon>
        <taxon>Ecdysozoa</taxon>
        <taxon>Arthropoda</taxon>
        <taxon>Hexapoda</taxon>
        <taxon>Collembola</taxon>
        <taxon>Symphypleona</taxon>
        <taxon>Sminthuridae</taxon>
        <taxon>Allacma</taxon>
    </lineage>
</organism>
<gene>
    <name evidence="2" type="ORF">AFUS01_LOCUS17062</name>
</gene>
<evidence type="ECO:0000256" key="1">
    <source>
        <dbReference type="SAM" id="MobiDB-lite"/>
    </source>
</evidence>
<dbReference type="AlphaFoldDB" id="A0A8J2P278"/>
<feature type="region of interest" description="Disordered" evidence="1">
    <location>
        <begin position="16"/>
        <end position="36"/>
    </location>
</feature>